<keyword evidence="3 9" id="KW-0698">rRNA processing</keyword>
<accession>A0A561E9S2</accession>
<dbReference type="GO" id="GO:0008270">
    <property type="term" value="F:zinc ion binding"/>
    <property type="evidence" value="ECO:0007669"/>
    <property type="project" value="UniProtKB-UniRule"/>
</dbReference>
<evidence type="ECO:0000256" key="5">
    <source>
        <dbReference type="ARBA" id="ARBA00022723"/>
    </source>
</evidence>
<dbReference type="HAMAP" id="MF_00009">
    <property type="entry name" value="Endoribonucl_YbeY"/>
    <property type="match status" value="1"/>
</dbReference>
<dbReference type="InterPro" id="IPR020549">
    <property type="entry name" value="YbeY_CS"/>
</dbReference>
<keyword evidence="5 9" id="KW-0479">Metal-binding</keyword>
<dbReference type="RefSeq" id="WP_145226316.1">
    <property type="nucleotide sequence ID" value="NZ_VIVQ01000001.1"/>
</dbReference>
<sequence length="165" mass="18065">MSIDLRNETDAVIDLEELHDCAAFVLDQMRVHPGADLFVGVIDEAAMETLHRQWMDLPGPTDVMSFPMDELRPGSADEEPAEGVLGDIVLCPTVAARQAADAGHTMDEELLLLTVHGILHLLGFDHAEPDERREMFELQRTLLLTFLAGLGRSGAAVRIKPPSGE</sequence>
<evidence type="ECO:0000256" key="6">
    <source>
        <dbReference type="ARBA" id="ARBA00022759"/>
    </source>
</evidence>
<dbReference type="SUPFAM" id="SSF55486">
    <property type="entry name" value="Metalloproteases ('zincins'), catalytic domain"/>
    <property type="match status" value="1"/>
</dbReference>
<dbReference type="Pfam" id="PF02130">
    <property type="entry name" value="YbeY"/>
    <property type="match status" value="1"/>
</dbReference>
<dbReference type="PANTHER" id="PTHR46986">
    <property type="entry name" value="ENDORIBONUCLEASE YBEY, CHLOROPLASTIC"/>
    <property type="match status" value="1"/>
</dbReference>
<evidence type="ECO:0000256" key="7">
    <source>
        <dbReference type="ARBA" id="ARBA00022801"/>
    </source>
</evidence>
<feature type="binding site" evidence="9">
    <location>
        <position position="120"/>
    </location>
    <ligand>
        <name>Zn(2+)</name>
        <dbReference type="ChEBI" id="CHEBI:29105"/>
        <note>catalytic</note>
    </ligand>
</feature>
<dbReference type="GO" id="GO:0005737">
    <property type="term" value="C:cytoplasm"/>
    <property type="evidence" value="ECO:0007669"/>
    <property type="project" value="UniProtKB-SubCell"/>
</dbReference>
<dbReference type="NCBIfam" id="TIGR00043">
    <property type="entry name" value="rRNA maturation RNase YbeY"/>
    <property type="match status" value="1"/>
</dbReference>
<dbReference type="GO" id="GO:0004222">
    <property type="term" value="F:metalloendopeptidase activity"/>
    <property type="evidence" value="ECO:0007669"/>
    <property type="project" value="InterPro"/>
</dbReference>
<comment type="caution">
    <text evidence="10">The sequence shown here is derived from an EMBL/GenBank/DDBJ whole genome shotgun (WGS) entry which is preliminary data.</text>
</comment>
<protein>
    <recommendedName>
        <fullName evidence="9">Endoribonuclease YbeY</fullName>
        <ecNumber evidence="9">3.1.-.-</ecNumber>
    </recommendedName>
</protein>
<dbReference type="Gene3D" id="3.40.390.30">
    <property type="entry name" value="Metalloproteases ('zincins'), catalytic domain"/>
    <property type="match status" value="1"/>
</dbReference>
<dbReference type="InterPro" id="IPR023091">
    <property type="entry name" value="MetalPrtase_cat_dom_sf_prd"/>
</dbReference>
<dbReference type="GO" id="GO:0004521">
    <property type="term" value="F:RNA endonuclease activity"/>
    <property type="evidence" value="ECO:0007669"/>
    <property type="project" value="UniProtKB-UniRule"/>
</dbReference>
<keyword evidence="8 9" id="KW-0862">Zinc</keyword>
<dbReference type="EC" id="3.1.-.-" evidence="9"/>
<evidence type="ECO:0000256" key="4">
    <source>
        <dbReference type="ARBA" id="ARBA00022722"/>
    </source>
</evidence>
<dbReference type="InterPro" id="IPR002036">
    <property type="entry name" value="YbeY"/>
</dbReference>
<evidence type="ECO:0000256" key="3">
    <source>
        <dbReference type="ARBA" id="ARBA00022552"/>
    </source>
</evidence>
<keyword evidence="7 9" id="KW-0378">Hydrolase</keyword>
<dbReference type="EMBL" id="VIVQ01000001">
    <property type="protein sequence ID" value="TWE12362.1"/>
    <property type="molecule type" value="Genomic_DNA"/>
</dbReference>
<keyword evidence="11" id="KW-1185">Reference proteome</keyword>
<evidence type="ECO:0000256" key="9">
    <source>
        <dbReference type="HAMAP-Rule" id="MF_00009"/>
    </source>
</evidence>
<dbReference type="GO" id="GO:0006364">
    <property type="term" value="P:rRNA processing"/>
    <property type="evidence" value="ECO:0007669"/>
    <property type="project" value="UniProtKB-UniRule"/>
</dbReference>
<feature type="binding site" evidence="9">
    <location>
        <position position="126"/>
    </location>
    <ligand>
        <name>Zn(2+)</name>
        <dbReference type="ChEBI" id="CHEBI:29105"/>
        <note>catalytic</note>
    </ligand>
</feature>
<evidence type="ECO:0000313" key="10">
    <source>
        <dbReference type="EMBL" id="TWE12362.1"/>
    </source>
</evidence>
<keyword evidence="4 9" id="KW-0540">Nuclease</keyword>
<proteinExistence type="inferred from homology"/>
<keyword evidence="9" id="KW-0963">Cytoplasm</keyword>
<evidence type="ECO:0000256" key="8">
    <source>
        <dbReference type="ARBA" id="ARBA00022833"/>
    </source>
</evidence>
<comment type="cofactor">
    <cofactor evidence="9">
        <name>Zn(2+)</name>
        <dbReference type="ChEBI" id="CHEBI:29105"/>
    </cofactor>
    <text evidence="9">Binds 1 zinc ion.</text>
</comment>
<evidence type="ECO:0000256" key="2">
    <source>
        <dbReference type="ARBA" id="ARBA00022517"/>
    </source>
</evidence>
<comment type="subcellular location">
    <subcellularLocation>
        <location evidence="9">Cytoplasm</location>
    </subcellularLocation>
</comment>
<dbReference type="OrthoDB" id="9807740at2"/>
<name>A0A561E9S2_9MICO</name>
<comment type="similarity">
    <text evidence="1 9">Belongs to the endoribonuclease YbeY family.</text>
</comment>
<gene>
    <name evidence="9" type="primary">ybeY</name>
    <name evidence="10" type="ORF">BKA23_1165</name>
</gene>
<dbReference type="AlphaFoldDB" id="A0A561E9S2"/>
<evidence type="ECO:0000313" key="11">
    <source>
        <dbReference type="Proteomes" id="UP000318297"/>
    </source>
</evidence>
<dbReference type="Proteomes" id="UP000318297">
    <property type="component" value="Unassembled WGS sequence"/>
</dbReference>
<evidence type="ECO:0000256" key="1">
    <source>
        <dbReference type="ARBA" id="ARBA00010875"/>
    </source>
</evidence>
<reference evidence="10 11" key="1">
    <citation type="submission" date="2019-06" db="EMBL/GenBank/DDBJ databases">
        <title>Sequencing the genomes of 1000 actinobacteria strains.</title>
        <authorList>
            <person name="Klenk H.-P."/>
        </authorList>
    </citation>
    <scope>NUCLEOTIDE SEQUENCE [LARGE SCALE GENOMIC DNA]</scope>
    <source>
        <strain evidence="10 11">DSM 19560</strain>
    </source>
</reference>
<organism evidence="10 11">
    <name type="scientific">Rudaeicoccus suwonensis</name>
    <dbReference type="NCBI Taxonomy" id="657409"/>
    <lineage>
        <taxon>Bacteria</taxon>
        <taxon>Bacillati</taxon>
        <taxon>Actinomycetota</taxon>
        <taxon>Actinomycetes</taxon>
        <taxon>Micrococcales</taxon>
        <taxon>Dermacoccaceae</taxon>
        <taxon>Rudaeicoccus</taxon>
    </lineage>
</organism>
<keyword evidence="2 9" id="KW-0690">Ribosome biogenesis</keyword>
<keyword evidence="6 9" id="KW-0255">Endonuclease</keyword>
<dbReference type="PANTHER" id="PTHR46986:SF1">
    <property type="entry name" value="ENDORIBONUCLEASE YBEY, CHLOROPLASTIC"/>
    <property type="match status" value="1"/>
</dbReference>
<comment type="function">
    <text evidence="9">Single strand-specific metallo-endoribonuclease involved in late-stage 70S ribosome quality control and in maturation of the 3' terminus of the 16S rRNA.</text>
</comment>
<feature type="binding site" evidence="9">
    <location>
        <position position="116"/>
    </location>
    <ligand>
        <name>Zn(2+)</name>
        <dbReference type="ChEBI" id="CHEBI:29105"/>
        <note>catalytic</note>
    </ligand>
</feature>
<dbReference type="PROSITE" id="PS01306">
    <property type="entry name" value="UPF0054"/>
    <property type="match status" value="1"/>
</dbReference>